<evidence type="ECO:0000313" key="4">
    <source>
        <dbReference type="EMBL" id="SUZ65648.1"/>
    </source>
</evidence>
<evidence type="ECO:0000256" key="3">
    <source>
        <dbReference type="SAM" id="Phobius"/>
    </source>
</evidence>
<keyword evidence="2" id="KW-0378">Hydrolase</keyword>
<accession>A0A381PGZ1</accession>
<dbReference type="GO" id="GO:0005576">
    <property type="term" value="C:extracellular region"/>
    <property type="evidence" value="ECO:0007669"/>
    <property type="project" value="InterPro"/>
</dbReference>
<evidence type="ECO:0000256" key="1">
    <source>
        <dbReference type="ARBA" id="ARBA00022729"/>
    </source>
</evidence>
<dbReference type="PANTHER" id="PTHR43037:SF1">
    <property type="entry name" value="BLL1128 PROTEIN"/>
    <property type="match status" value="1"/>
</dbReference>
<gene>
    <name evidence="4" type="ORF">METZ01_LOCUS18502</name>
</gene>
<dbReference type="InterPro" id="IPR010126">
    <property type="entry name" value="Esterase_phb"/>
</dbReference>
<feature type="transmembrane region" description="Helical" evidence="3">
    <location>
        <begin position="7"/>
        <end position="30"/>
    </location>
</feature>
<dbReference type="PANTHER" id="PTHR43037">
    <property type="entry name" value="UNNAMED PRODUCT-RELATED"/>
    <property type="match status" value="1"/>
</dbReference>
<keyword evidence="3" id="KW-1133">Transmembrane helix</keyword>
<keyword evidence="1" id="KW-0732">Signal</keyword>
<keyword evidence="3" id="KW-0472">Membrane</keyword>
<dbReference type="AlphaFoldDB" id="A0A381PGZ1"/>
<dbReference type="SUPFAM" id="SSF53474">
    <property type="entry name" value="alpha/beta-Hydrolases"/>
    <property type="match status" value="1"/>
</dbReference>
<protein>
    <recommendedName>
        <fullName evidence="5">Phospholipase/carboxylesterase/thioesterase domain-containing protein</fullName>
    </recommendedName>
</protein>
<evidence type="ECO:0008006" key="5">
    <source>
        <dbReference type="Google" id="ProtNLM"/>
    </source>
</evidence>
<proteinExistence type="predicted"/>
<dbReference type="EMBL" id="UINC01000964">
    <property type="protein sequence ID" value="SUZ65648.1"/>
    <property type="molecule type" value="Genomic_DNA"/>
</dbReference>
<keyword evidence="3" id="KW-0812">Transmembrane</keyword>
<sequence length="307" mass="33704">VKVIVKVALWVLGIIGVLAIVLVALVWWWLRPLDHTVPHGDECLDQPQGAYERCWDILVPDGVGTEVPLLLDLHGYSGNKTQQRGLSGFEEIALREGFIVAWPQGIQRSWNAGGVQWLSANEAPEVSGQGCCGTAIFEEIDDVAFIRDMVAQLMHQYSIDPVRVYVSGLSNGCAMAQRLAAEASDVFAGAACMSMYLLSDVPATYTPTPVMEIHGTADRVVDYYEGKWNGAMKNFDNWRIRNGCSGEGEVVWREGRHELMRASGCTNGADVALLSVFEAGHLPYKGSSLDLNTSEIAWTFLKETALR</sequence>
<reference evidence="4" key="1">
    <citation type="submission" date="2018-05" db="EMBL/GenBank/DDBJ databases">
        <authorList>
            <person name="Lanie J.A."/>
            <person name="Ng W.-L."/>
            <person name="Kazmierczak K.M."/>
            <person name="Andrzejewski T.M."/>
            <person name="Davidsen T.M."/>
            <person name="Wayne K.J."/>
            <person name="Tettelin H."/>
            <person name="Glass J.I."/>
            <person name="Rusch D."/>
            <person name="Podicherti R."/>
            <person name="Tsui H.-C.T."/>
            <person name="Winkler M.E."/>
        </authorList>
    </citation>
    <scope>NUCLEOTIDE SEQUENCE</scope>
</reference>
<feature type="non-terminal residue" evidence="4">
    <location>
        <position position="1"/>
    </location>
</feature>
<dbReference type="GO" id="GO:0016787">
    <property type="term" value="F:hydrolase activity"/>
    <property type="evidence" value="ECO:0007669"/>
    <property type="project" value="UniProtKB-KW"/>
</dbReference>
<evidence type="ECO:0000256" key="2">
    <source>
        <dbReference type="ARBA" id="ARBA00022801"/>
    </source>
</evidence>
<dbReference type="Gene3D" id="3.40.50.1820">
    <property type="entry name" value="alpha/beta hydrolase"/>
    <property type="match status" value="1"/>
</dbReference>
<dbReference type="Pfam" id="PF10503">
    <property type="entry name" value="Esterase_PHB"/>
    <property type="match status" value="1"/>
</dbReference>
<dbReference type="InterPro" id="IPR050955">
    <property type="entry name" value="Plant_Biomass_Hydrol_Est"/>
</dbReference>
<organism evidence="4">
    <name type="scientific">marine metagenome</name>
    <dbReference type="NCBI Taxonomy" id="408172"/>
    <lineage>
        <taxon>unclassified sequences</taxon>
        <taxon>metagenomes</taxon>
        <taxon>ecological metagenomes</taxon>
    </lineage>
</organism>
<dbReference type="InterPro" id="IPR029058">
    <property type="entry name" value="AB_hydrolase_fold"/>
</dbReference>
<name>A0A381PGZ1_9ZZZZ</name>